<name>A0ABR2M3M6_9ASPA</name>
<dbReference type="Proteomes" id="UP001412067">
    <property type="component" value="Unassembled WGS sequence"/>
</dbReference>
<proteinExistence type="predicted"/>
<reference evidence="1 2" key="1">
    <citation type="journal article" date="2022" name="Nat. Plants">
        <title>Genomes of leafy and leafless Platanthera orchids illuminate the evolution of mycoheterotrophy.</title>
        <authorList>
            <person name="Li M.H."/>
            <person name="Liu K.W."/>
            <person name="Li Z."/>
            <person name="Lu H.C."/>
            <person name="Ye Q.L."/>
            <person name="Zhang D."/>
            <person name="Wang J.Y."/>
            <person name="Li Y.F."/>
            <person name="Zhong Z.M."/>
            <person name="Liu X."/>
            <person name="Yu X."/>
            <person name="Liu D.K."/>
            <person name="Tu X.D."/>
            <person name="Liu B."/>
            <person name="Hao Y."/>
            <person name="Liao X.Y."/>
            <person name="Jiang Y.T."/>
            <person name="Sun W.H."/>
            <person name="Chen J."/>
            <person name="Chen Y.Q."/>
            <person name="Ai Y."/>
            <person name="Zhai J.W."/>
            <person name="Wu S.S."/>
            <person name="Zhou Z."/>
            <person name="Hsiao Y.Y."/>
            <person name="Wu W.L."/>
            <person name="Chen Y.Y."/>
            <person name="Lin Y.F."/>
            <person name="Hsu J.L."/>
            <person name="Li C.Y."/>
            <person name="Wang Z.W."/>
            <person name="Zhao X."/>
            <person name="Zhong W.Y."/>
            <person name="Ma X.K."/>
            <person name="Ma L."/>
            <person name="Huang J."/>
            <person name="Chen G.Z."/>
            <person name="Huang M.Z."/>
            <person name="Huang L."/>
            <person name="Peng D.H."/>
            <person name="Luo Y.B."/>
            <person name="Zou S.Q."/>
            <person name="Chen S.P."/>
            <person name="Lan S."/>
            <person name="Tsai W.C."/>
            <person name="Van de Peer Y."/>
            <person name="Liu Z.J."/>
        </authorList>
    </citation>
    <scope>NUCLEOTIDE SEQUENCE [LARGE SCALE GENOMIC DNA]</scope>
    <source>
        <strain evidence="1">Lor288</strain>
    </source>
</reference>
<accession>A0ABR2M3M6</accession>
<gene>
    <name evidence="1" type="ORF">KSP40_PGU002773</name>
</gene>
<comment type="caution">
    <text evidence="1">The sequence shown here is derived from an EMBL/GenBank/DDBJ whole genome shotgun (WGS) entry which is preliminary data.</text>
</comment>
<dbReference type="EMBL" id="JBBWWR010000012">
    <property type="protein sequence ID" value="KAK8958220.1"/>
    <property type="molecule type" value="Genomic_DNA"/>
</dbReference>
<organism evidence="1 2">
    <name type="scientific">Platanthera guangdongensis</name>
    <dbReference type="NCBI Taxonomy" id="2320717"/>
    <lineage>
        <taxon>Eukaryota</taxon>
        <taxon>Viridiplantae</taxon>
        <taxon>Streptophyta</taxon>
        <taxon>Embryophyta</taxon>
        <taxon>Tracheophyta</taxon>
        <taxon>Spermatophyta</taxon>
        <taxon>Magnoliopsida</taxon>
        <taxon>Liliopsida</taxon>
        <taxon>Asparagales</taxon>
        <taxon>Orchidaceae</taxon>
        <taxon>Orchidoideae</taxon>
        <taxon>Orchideae</taxon>
        <taxon>Orchidinae</taxon>
        <taxon>Platanthera</taxon>
    </lineage>
</organism>
<evidence type="ECO:0000313" key="1">
    <source>
        <dbReference type="EMBL" id="KAK8958220.1"/>
    </source>
</evidence>
<evidence type="ECO:0000313" key="2">
    <source>
        <dbReference type="Proteomes" id="UP001412067"/>
    </source>
</evidence>
<keyword evidence="2" id="KW-1185">Reference proteome</keyword>
<protein>
    <submittedName>
        <fullName evidence="1">Uncharacterized protein</fullName>
    </submittedName>
</protein>
<sequence length="107" mass="11877">MRAHPCGSMEAVPELFRLSRPTHSTATKARTNSITSGRLSSRLTMGRWGTSTYTKIRWADSLTSINRVPGKQILRAIPPSLRTRFGSTDTDAVRSILSRSQLRAFSV</sequence>